<dbReference type="CDD" id="cd06170">
    <property type="entry name" value="LuxR_C_like"/>
    <property type="match status" value="1"/>
</dbReference>
<evidence type="ECO:0000259" key="6">
    <source>
        <dbReference type="PROSITE" id="PS50043"/>
    </source>
</evidence>
<evidence type="ECO:0000256" key="4">
    <source>
        <dbReference type="PROSITE-ProRule" id="PRU00169"/>
    </source>
</evidence>
<dbReference type="Pfam" id="PF00072">
    <property type="entry name" value="Response_reg"/>
    <property type="match status" value="1"/>
</dbReference>
<protein>
    <submittedName>
        <fullName evidence="8">Response regulator transcription factor</fullName>
    </submittedName>
</protein>
<feature type="region of interest" description="Disordered" evidence="5">
    <location>
        <begin position="1"/>
        <end position="24"/>
    </location>
</feature>
<evidence type="ECO:0000256" key="2">
    <source>
        <dbReference type="ARBA" id="ARBA00023125"/>
    </source>
</evidence>
<keyword evidence="3" id="KW-0804">Transcription</keyword>
<organism evidence="8 9">
    <name type="scientific">Phragmitibacter flavus</name>
    <dbReference type="NCBI Taxonomy" id="2576071"/>
    <lineage>
        <taxon>Bacteria</taxon>
        <taxon>Pseudomonadati</taxon>
        <taxon>Verrucomicrobiota</taxon>
        <taxon>Verrucomicrobiia</taxon>
        <taxon>Verrucomicrobiales</taxon>
        <taxon>Verrucomicrobiaceae</taxon>
        <taxon>Phragmitibacter</taxon>
    </lineage>
</organism>
<dbReference type="InterPro" id="IPR001789">
    <property type="entry name" value="Sig_transdc_resp-reg_receiver"/>
</dbReference>
<feature type="compositionally biased region" description="Polar residues" evidence="5">
    <location>
        <begin position="1"/>
        <end position="19"/>
    </location>
</feature>
<dbReference type="GO" id="GO:0000160">
    <property type="term" value="P:phosphorelay signal transduction system"/>
    <property type="evidence" value="ECO:0007669"/>
    <property type="project" value="InterPro"/>
</dbReference>
<dbReference type="SUPFAM" id="SSF46894">
    <property type="entry name" value="C-terminal effector domain of the bipartite response regulators"/>
    <property type="match status" value="1"/>
</dbReference>
<evidence type="ECO:0000259" key="7">
    <source>
        <dbReference type="PROSITE" id="PS50110"/>
    </source>
</evidence>
<comment type="caution">
    <text evidence="8">The sequence shown here is derived from an EMBL/GenBank/DDBJ whole genome shotgun (WGS) entry which is preliminary data.</text>
</comment>
<keyword evidence="9" id="KW-1185">Reference proteome</keyword>
<evidence type="ECO:0000256" key="5">
    <source>
        <dbReference type="SAM" id="MobiDB-lite"/>
    </source>
</evidence>
<dbReference type="OrthoDB" id="271936at2"/>
<dbReference type="PROSITE" id="PS50043">
    <property type="entry name" value="HTH_LUXR_2"/>
    <property type="match status" value="1"/>
</dbReference>
<dbReference type="InterPro" id="IPR016032">
    <property type="entry name" value="Sig_transdc_resp-reg_C-effctor"/>
</dbReference>
<dbReference type="SMART" id="SM00448">
    <property type="entry name" value="REC"/>
    <property type="match status" value="1"/>
</dbReference>
<dbReference type="Pfam" id="PF00196">
    <property type="entry name" value="GerE"/>
    <property type="match status" value="1"/>
</dbReference>
<sequence length="248" mass="27505">MVTLSTDGSRQSRQENAFTHSHAVPPAKAGGLVCVVDHQQARRLQMERNLRDAGYRVLGFGSGRDFLSMLPCSLPACVILALELPDMTGLEVQLAMKAGDRGEKVVFVAEQGTLVSCVQAMKAGAVDFFAWPVMPELLLQAVEIALARSGSWWRKRSSQSTARARMDSLTRREVEVLRLMIRGRLNRQIAETLGTAEATIKIHRRHIMEKLEVRSLPEVVIIAQTSGMIPQPLSEAMRREDRKVAMSS</sequence>
<accession>A0A5R8KIL7</accession>
<dbReference type="Gene3D" id="3.40.50.2300">
    <property type="match status" value="1"/>
</dbReference>
<feature type="domain" description="HTH luxR-type" evidence="6">
    <location>
        <begin position="162"/>
        <end position="227"/>
    </location>
</feature>
<dbReference type="GO" id="GO:0003677">
    <property type="term" value="F:DNA binding"/>
    <property type="evidence" value="ECO:0007669"/>
    <property type="project" value="UniProtKB-KW"/>
</dbReference>
<dbReference type="AlphaFoldDB" id="A0A5R8KIL7"/>
<evidence type="ECO:0000313" key="9">
    <source>
        <dbReference type="Proteomes" id="UP000306196"/>
    </source>
</evidence>
<dbReference type="EMBL" id="VAUV01000002">
    <property type="protein sequence ID" value="TLD72166.1"/>
    <property type="molecule type" value="Genomic_DNA"/>
</dbReference>
<dbReference type="Gene3D" id="1.10.10.10">
    <property type="entry name" value="Winged helix-like DNA-binding domain superfamily/Winged helix DNA-binding domain"/>
    <property type="match status" value="1"/>
</dbReference>
<evidence type="ECO:0000313" key="8">
    <source>
        <dbReference type="EMBL" id="TLD72166.1"/>
    </source>
</evidence>
<feature type="domain" description="Response regulatory" evidence="7">
    <location>
        <begin position="32"/>
        <end position="146"/>
    </location>
</feature>
<dbReference type="GO" id="GO:0006355">
    <property type="term" value="P:regulation of DNA-templated transcription"/>
    <property type="evidence" value="ECO:0007669"/>
    <property type="project" value="InterPro"/>
</dbReference>
<dbReference type="PROSITE" id="PS50110">
    <property type="entry name" value="RESPONSE_REGULATORY"/>
    <property type="match status" value="1"/>
</dbReference>
<dbReference type="SMART" id="SM00421">
    <property type="entry name" value="HTH_LUXR"/>
    <property type="match status" value="1"/>
</dbReference>
<name>A0A5R8KIL7_9BACT</name>
<evidence type="ECO:0000256" key="3">
    <source>
        <dbReference type="ARBA" id="ARBA00023163"/>
    </source>
</evidence>
<gene>
    <name evidence="8" type="ORF">FEM03_02075</name>
</gene>
<proteinExistence type="predicted"/>
<reference evidence="8 9" key="1">
    <citation type="submission" date="2019-05" db="EMBL/GenBank/DDBJ databases">
        <title>Verrucobacter flavum gen. nov., sp. nov. a new member of the family Verrucomicrobiaceae.</title>
        <authorList>
            <person name="Szuroczki S."/>
            <person name="Abbaszade G."/>
            <person name="Szabo A."/>
            <person name="Felfoldi T."/>
            <person name="Schumann P."/>
            <person name="Boka K."/>
            <person name="Keki Z."/>
            <person name="Toumi M."/>
            <person name="Toth E."/>
        </authorList>
    </citation>
    <scope>NUCLEOTIDE SEQUENCE [LARGE SCALE GENOMIC DNA]</scope>
    <source>
        <strain evidence="8 9">MG-N-17</strain>
    </source>
</reference>
<evidence type="ECO:0000256" key="1">
    <source>
        <dbReference type="ARBA" id="ARBA00023015"/>
    </source>
</evidence>
<dbReference type="InterPro" id="IPR011006">
    <property type="entry name" value="CheY-like_superfamily"/>
</dbReference>
<comment type="caution">
    <text evidence="4">Lacks conserved residue(s) required for the propagation of feature annotation.</text>
</comment>
<dbReference type="InterPro" id="IPR036388">
    <property type="entry name" value="WH-like_DNA-bd_sf"/>
</dbReference>
<keyword evidence="1" id="KW-0805">Transcription regulation</keyword>
<keyword evidence="2" id="KW-0238">DNA-binding</keyword>
<dbReference type="InterPro" id="IPR000792">
    <property type="entry name" value="Tscrpt_reg_LuxR_C"/>
</dbReference>
<dbReference type="Proteomes" id="UP000306196">
    <property type="component" value="Unassembled WGS sequence"/>
</dbReference>
<dbReference type="RefSeq" id="WP_138084521.1">
    <property type="nucleotide sequence ID" value="NZ_VAUV01000002.1"/>
</dbReference>
<dbReference type="PRINTS" id="PR00038">
    <property type="entry name" value="HTHLUXR"/>
</dbReference>
<dbReference type="PANTHER" id="PTHR44688">
    <property type="entry name" value="DNA-BINDING TRANSCRIPTIONAL ACTIVATOR DEVR_DOSR"/>
    <property type="match status" value="1"/>
</dbReference>
<dbReference type="SUPFAM" id="SSF52172">
    <property type="entry name" value="CheY-like"/>
    <property type="match status" value="1"/>
</dbReference>
<dbReference type="PANTHER" id="PTHR44688:SF16">
    <property type="entry name" value="DNA-BINDING TRANSCRIPTIONAL ACTIVATOR DEVR_DOSR"/>
    <property type="match status" value="1"/>
</dbReference>